<dbReference type="InterPro" id="IPR004088">
    <property type="entry name" value="KH_dom_type_1"/>
</dbReference>
<dbReference type="SMART" id="SM00322">
    <property type="entry name" value="KH"/>
    <property type="match status" value="2"/>
</dbReference>
<dbReference type="Gene3D" id="3.30.1370.10">
    <property type="entry name" value="K Homology domain, type 1"/>
    <property type="match status" value="1"/>
</dbReference>
<gene>
    <name evidence="5" type="ORF">CCMP2556_LOCUS55705</name>
</gene>
<dbReference type="InterPro" id="IPR036612">
    <property type="entry name" value="KH_dom_type_1_sf"/>
</dbReference>
<organism evidence="5 6">
    <name type="scientific">Durusdinium trenchii</name>
    <dbReference type="NCBI Taxonomy" id="1381693"/>
    <lineage>
        <taxon>Eukaryota</taxon>
        <taxon>Sar</taxon>
        <taxon>Alveolata</taxon>
        <taxon>Dinophyceae</taxon>
        <taxon>Suessiales</taxon>
        <taxon>Symbiodiniaceae</taxon>
        <taxon>Durusdinium</taxon>
    </lineage>
</organism>
<dbReference type="PANTHER" id="PTHR10288">
    <property type="entry name" value="KH DOMAIN CONTAINING RNA BINDING PROTEIN"/>
    <property type="match status" value="1"/>
</dbReference>
<dbReference type="EMBL" id="CAXAMN010029083">
    <property type="protein sequence ID" value="CAK9118684.1"/>
    <property type="molecule type" value="Genomic_DNA"/>
</dbReference>
<reference evidence="5 6" key="1">
    <citation type="submission" date="2024-02" db="EMBL/GenBank/DDBJ databases">
        <authorList>
            <person name="Chen Y."/>
            <person name="Shah S."/>
            <person name="Dougan E. K."/>
            <person name="Thang M."/>
            <person name="Chan C."/>
        </authorList>
    </citation>
    <scope>NUCLEOTIDE SEQUENCE [LARGE SCALE GENOMIC DNA]</scope>
</reference>
<dbReference type="InterPro" id="IPR004087">
    <property type="entry name" value="KH_dom"/>
</dbReference>
<protein>
    <recommendedName>
        <fullName evidence="4">K Homology domain-containing protein</fullName>
    </recommendedName>
</protein>
<evidence type="ECO:0000256" key="3">
    <source>
        <dbReference type="SAM" id="MobiDB-lite"/>
    </source>
</evidence>
<evidence type="ECO:0000313" key="5">
    <source>
        <dbReference type="EMBL" id="CAK9118684.1"/>
    </source>
</evidence>
<evidence type="ECO:0000259" key="4">
    <source>
        <dbReference type="SMART" id="SM00322"/>
    </source>
</evidence>
<keyword evidence="6" id="KW-1185">Reference proteome</keyword>
<evidence type="ECO:0000313" key="6">
    <source>
        <dbReference type="Proteomes" id="UP001642484"/>
    </source>
</evidence>
<sequence length="572" mass="61467">MQAKHVRTAASKAAANTGSSSLHVVVPGDFAGRLIGKKGTNVQELQSRSGARVQLSDLGLEEKIIEVTGPCRCVDTACSLLVVDLAHIQKLQVAGCKLGVRSAEVEVSALIPEELSQWAEEDLLAQHFDAGVEPEVSEEARDVAEISTAAAEAARARPSKRSRDVPELLMDLLGFAEVSGTRFRRLHLVGRPGNVSAALRAVRQRLRRFGRWKAANITELPAVKLEEEVPELKNFVSTENVFLRLDAGLAARLSGPAAEVLAQIKEDSGAAALVHGEHDEAAGASCLEIAGTCSSKLRALVEICHLLLHLPQESPQVELWLRGEGPCAFTLEEALALAESTARAGPRRPKRVVVQLSGSAAAVGASAVALWRESERKAWLHERKHGPPALLVDYFSRWFGGDAGQMLRERQAERQKRGQYDLADRDQDAKRPKTADVLLAVQGPMTAPPAVTATEGGPPKAAKEVESSEDEEVSLPPATALPLFVTEEIVEEKEKEEEEAEVPSEKASSEEADTPPAASPEGEVLEAPAPEYADGHHDLASDSDSDYYRPGPAEDPLWARRQAILSKLAGMG</sequence>
<dbReference type="Pfam" id="PF00013">
    <property type="entry name" value="KH_1"/>
    <property type="match status" value="1"/>
</dbReference>
<dbReference type="Proteomes" id="UP001642484">
    <property type="component" value="Unassembled WGS sequence"/>
</dbReference>
<evidence type="ECO:0000256" key="2">
    <source>
        <dbReference type="PROSITE-ProRule" id="PRU00117"/>
    </source>
</evidence>
<feature type="domain" description="K Homology" evidence="4">
    <location>
        <begin position="237"/>
        <end position="308"/>
    </location>
</feature>
<proteinExistence type="predicted"/>
<feature type="region of interest" description="Disordered" evidence="3">
    <location>
        <begin position="446"/>
        <end position="554"/>
    </location>
</feature>
<keyword evidence="1" id="KW-0677">Repeat</keyword>
<dbReference type="PROSITE" id="PS50084">
    <property type="entry name" value="KH_TYPE_1"/>
    <property type="match status" value="1"/>
</dbReference>
<dbReference type="SUPFAM" id="SSF54791">
    <property type="entry name" value="Eukaryotic type KH-domain (KH-domain type I)"/>
    <property type="match status" value="1"/>
</dbReference>
<evidence type="ECO:0000256" key="1">
    <source>
        <dbReference type="ARBA" id="ARBA00022737"/>
    </source>
</evidence>
<feature type="compositionally biased region" description="Acidic residues" evidence="3">
    <location>
        <begin position="488"/>
        <end position="502"/>
    </location>
</feature>
<feature type="domain" description="K Homology" evidence="4">
    <location>
        <begin position="18"/>
        <end position="86"/>
    </location>
</feature>
<keyword evidence="2" id="KW-0694">RNA-binding</keyword>
<comment type="caution">
    <text evidence="5">The sequence shown here is derived from an EMBL/GenBank/DDBJ whole genome shotgun (WGS) entry which is preliminary data.</text>
</comment>
<feature type="region of interest" description="Disordered" evidence="3">
    <location>
        <begin position="412"/>
        <end position="432"/>
    </location>
</feature>
<dbReference type="CDD" id="cd00105">
    <property type="entry name" value="KH-I"/>
    <property type="match status" value="1"/>
</dbReference>
<name>A0ABP0T2R9_9DINO</name>
<accession>A0ABP0T2R9</accession>